<evidence type="ECO:0000313" key="3">
    <source>
        <dbReference type="Proteomes" id="UP000322887"/>
    </source>
</evidence>
<proteinExistence type="predicted"/>
<feature type="signal peptide" evidence="1">
    <location>
        <begin position="1"/>
        <end position="23"/>
    </location>
</feature>
<dbReference type="GeneID" id="98647232"/>
<dbReference type="RefSeq" id="WP_002648548.1">
    <property type="nucleotide sequence ID" value="NZ_CP036341.1"/>
</dbReference>
<dbReference type="Proteomes" id="UP000322887">
    <property type="component" value="Chromosome"/>
</dbReference>
<protein>
    <recommendedName>
        <fullName evidence="4">Carboxypeptidase regulatory-like domain-containing protein</fullName>
    </recommendedName>
</protein>
<keyword evidence="1" id="KW-0732">Signal</keyword>
<name>A0ABX5YMB1_9PLAN</name>
<reference evidence="2 3" key="1">
    <citation type="submission" date="2019-08" db="EMBL/GenBank/DDBJ databases">
        <title>Deep-cultivation of Planctomycetes and their phenomic and genomic characterization uncovers novel biology.</title>
        <authorList>
            <person name="Wiegand S."/>
            <person name="Jogler M."/>
            <person name="Boedeker C."/>
            <person name="Pinto D."/>
            <person name="Vollmers J."/>
            <person name="Rivas-Marin E."/>
            <person name="Kohn T."/>
            <person name="Peeters S.H."/>
            <person name="Heuer A."/>
            <person name="Rast P."/>
            <person name="Oberbeckmann S."/>
            <person name="Bunk B."/>
            <person name="Jeske O."/>
            <person name="Meyerdierks A."/>
            <person name="Storesund J.E."/>
            <person name="Kallscheuer N."/>
            <person name="Luecker S."/>
            <person name="Lage O.M."/>
            <person name="Pohl T."/>
            <person name="Merkel B.J."/>
            <person name="Hornburger P."/>
            <person name="Mueller R.-W."/>
            <person name="Bruemmer F."/>
            <person name="Labrenz M."/>
            <person name="Spormann A.M."/>
            <person name="Op den Camp H."/>
            <person name="Overmann J."/>
            <person name="Amann R."/>
            <person name="Jetten M.S.M."/>
            <person name="Mascher T."/>
            <person name="Medema M.H."/>
            <person name="Devos D.P."/>
            <person name="Kaster A.-K."/>
            <person name="Ovreas L."/>
            <person name="Rohde M."/>
            <person name="Galperin M.Y."/>
            <person name="Jogler C."/>
        </authorList>
    </citation>
    <scope>NUCLEOTIDE SEQUENCE [LARGE SCALE GENOMIC DNA]</scope>
    <source>
        <strain evidence="2 3">DSM 8797</strain>
    </source>
</reference>
<accession>A0ABX5YMB1</accession>
<organism evidence="2 3">
    <name type="scientific">Gimesia maris</name>
    <dbReference type="NCBI Taxonomy" id="122"/>
    <lineage>
        <taxon>Bacteria</taxon>
        <taxon>Pseudomonadati</taxon>
        <taxon>Planctomycetota</taxon>
        <taxon>Planctomycetia</taxon>
        <taxon>Planctomycetales</taxon>
        <taxon>Planctomycetaceae</taxon>
        <taxon>Gimesia</taxon>
    </lineage>
</organism>
<evidence type="ECO:0000313" key="2">
    <source>
        <dbReference type="EMBL" id="QEG16810.1"/>
    </source>
</evidence>
<feature type="chain" id="PRO_5046679909" description="Carboxypeptidase regulatory-like domain-containing protein" evidence="1">
    <location>
        <begin position="24"/>
        <end position="153"/>
    </location>
</feature>
<gene>
    <name evidence="2" type="ORF">GmarT_26780</name>
</gene>
<keyword evidence="3" id="KW-1185">Reference proteome</keyword>
<evidence type="ECO:0000256" key="1">
    <source>
        <dbReference type="SAM" id="SignalP"/>
    </source>
</evidence>
<evidence type="ECO:0008006" key="4">
    <source>
        <dbReference type="Google" id="ProtNLM"/>
    </source>
</evidence>
<dbReference type="PROSITE" id="PS51257">
    <property type="entry name" value="PROKAR_LIPOPROTEIN"/>
    <property type="match status" value="1"/>
</dbReference>
<sequence length="153" mass="16436">MISKSLTLLFCLSILLSGCGASKQDFSRAAVSGIVKLDGDPLSEGVIRFIPQGENKGPKASATIHNGIFSIDENFGPVTGTNRIEIDSTDDGGYAPDDELAIEKLKASGIKRIKVVKVPPQYNRRSTLTKTITAEGKNDLVFELTSNPAKKRN</sequence>
<dbReference type="EMBL" id="CP042910">
    <property type="protein sequence ID" value="QEG16810.1"/>
    <property type="molecule type" value="Genomic_DNA"/>
</dbReference>